<evidence type="ECO:0000259" key="4">
    <source>
        <dbReference type="PROSITE" id="PS51338"/>
    </source>
</evidence>
<dbReference type="PANTHER" id="PTHR15708:SF4">
    <property type="entry name" value="FI21477P1-RELATED"/>
    <property type="match status" value="1"/>
</dbReference>
<evidence type="ECO:0000259" key="3">
    <source>
        <dbReference type="PROSITE" id="PS51082"/>
    </source>
</evidence>
<dbReference type="GO" id="GO:0015629">
    <property type="term" value="C:actin cytoskeleton"/>
    <property type="evidence" value="ECO:0007669"/>
    <property type="project" value="TreeGrafter"/>
</dbReference>
<dbReference type="Proteomes" id="UP000085678">
    <property type="component" value="Unplaced"/>
</dbReference>
<feature type="coiled-coil region" evidence="1">
    <location>
        <begin position="59"/>
        <end position="118"/>
    </location>
</feature>
<dbReference type="AlphaFoldDB" id="A0A2R2MT41"/>
<dbReference type="GO" id="GO:0007009">
    <property type="term" value="P:plasma membrane organization"/>
    <property type="evidence" value="ECO:0007669"/>
    <property type="project" value="InterPro"/>
</dbReference>
<dbReference type="PROSITE" id="PS51082">
    <property type="entry name" value="WH2"/>
    <property type="match status" value="1"/>
</dbReference>
<feature type="compositionally biased region" description="Low complexity" evidence="2">
    <location>
        <begin position="721"/>
        <end position="744"/>
    </location>
</feature>
<name>A0A2R2MT41_LINAN</name>
<feature type="compositionally biased region" description="Polar residues" evidence="2">
    <location>
        <begin position="665"/>
        <end position="683"/>
    </location>
</feature>
<sequence>MVDWEGATRDIGSALTRLCLRHKSIENKLKSFTSCLMDGMVTPLQEKMEDWKKTVAHLDKEHAKEYKRARQEIKKASSDTIRLQKKARKGKCDIQTRLDNAMQDVNDKYLLLEETEKQAVRNALIEERSRFCQFLGCLKPVVDEEISMLTEVTHLQEILDILYQQCQDPNQLPASSEQVIVDLKGSDNHTWSYQTPPSSPSSLGSRKSSMCSISSMTSSSSGSSKSHSPSHHHIRYKNPTQQLAMPGTMRLSSVSSQDSGFTSQDTLFLKPLTPPAPDFKRQVPAQENSSGSSTADSSNASTPCSPYPAPPSATSTWSNWPDPPHVRKDPTQEFERPHTISTAYEKNHTRPPLTSQTFEPPDTNELLDRTLTPGGQDRPPTPPSASHYQTPNIGLHVSAPRQPQVQAIYAKPNRPQVMRDIRPPTGPKPKPKPVQTPTVPGLGHSKDEFSEDTEEELQQATYMNMEEIARITGHGRPEVNGNTTPQTAQTPTEGAAEESGHCLDLAAAVRELEASTAALHSMHGHQGAAAVAYQGPDSSELADAIRELEASTAALETTYEQNNCAISHASLQCSSGYGTMNSTPSGSEDTINSEDLDVTPEASDNEWEKYSTIPRNRDVSRSYRPPVQIKRPASTAGFPAGQNQGTGTIRRASMAGPKPPPPVRRTSSLSYGQTTTPRMQSKRPQSVHPGGPQQQQQMAPPPVHAHTEPNLQQIQHELHQQHYQQPQYQQQQQTQQNIGQQQSHPQLRRTYSDPKQTAAPMTMDSNARASIIQALNARFSSQQSGQPPVQQQQQQQQQFPVQQPQPQQMKQKTPPPTMKKPSPIQENRDAHLPNGNGETAVTGGGGGDMLSQIRMGITLKKTVCNDRSAPRISRTSTL</sequence>
<feature type="compositionally biased region" description="Polar residues" evidence="2">
    <location>
        <begin position="480"/>
        <end position="492"/>
    </location>
</feature>
<dbReference type="OrthoDB" id="10061327at2759"/>
<organism evidence="5 6">
    <name type="scientific">Lingula anatina</name>
    <name type="common">Brachiopod</name>
    <name type="synonym">Lingula unguis</name>
    <dbReference type="NCBI Taxonomy" id="7574"/>
    <lineage>
        <taxon>Eukaryota</taxon>
        <taxon>Metazoa</taxon>
        <taxon>Spiralia</taxon>
        <taxon>Lophotrochozoa</taxon>
        <taxon>Brachiopoda</taxon>
        <taxon>Linguliformea</taxon>
        <taxon>Lingulata</taxon>
        <taxon>Lingulida</taxon>
        <taxon>Linguloidea</taxon>
        <taxon>Lingulidae</taxon>
        <taxon>Lingula</taxon>
    </lineage>
</organism>
<keyword evidence="5" id="KW-1185">Reference proteome</keyword>
<evidence type="ECO:0000256" key="2">
    <source>
        <dbReference type="SAM" id="MobiDB-lite"/>
    </source>
</evidence>
<dbReference type="InterPro" id="IPR030127">
    <property type="entry name" value="MTSS1/MTSS2"/>
</dbReference>
<protein>
    <submittedName>
        <fullName evidence="6">MTSS1-like protein</fullName>
    </submittedName>
</protein>
<dbReference type="GeneID" id="106152420"/>
<feature type="compositionally biased region" description="Polar residues" evidence="2">
    <location>
        <begin position="250"/>
        <end position="266"/>
    </location>
</feature>
<feature type="compositionally biased region" description="Polar residues" evidence="2">
    <location>
        <begin position="579"/>
        <end position="590"/>
    </location>
</feature>
<feature type="region of interest" description="Disordered" evidence="2">
    <location>
        <begin position="718"/>
        <end position="760"/>
    </location>
</feature>
<feature type="compositionally biased region" description="Low complexity" evidence="2">
    <location>
        <begin position="780"/>
        <end position="812"/>
    </location>
</feature>
<feature type="compositionally biased region" description="Low complexity" evidence="2">
    <location>
        <begin position="288"/>
        <end position="304"/>
    </location>
</feature>
<feature type="compositionally biased region" description="Low complexity" evidence="2">
    <location>
        <begin position="200"/>
        <end position="227"/>
    </location>
</feature>
<dbReference type="InParanoid" id="A0A2R2MT41"/>
<feature type="region of interest" description="Disordered" evidence="2">
    <location>
        <begin position="474"/>
        <end position="499"/>
    </location>
</feature>
<feature type="compositionally biased region" description="Basic and acidic residues" evidence="2">
    <location>
        <begin position="324"/>
        <end position="338"/>
    </location>
</feature>
<proteinExistence type="predicted"/>
<dbReference type="InterPro" id="IPR003124">
    <property type="entry name" value="WH2_dom"/>
</dbReference>
<dbReference type="Gene3D" id="1.20.1270.60">
    <property type="entry name" value="Arfaptin homology (AH) domain/BAR domain"/>
    <property type="match status" value="1"/>
</dbReference>
<dbReference type="SUPFAM" id="SSF103657">
    <property type="entry name" value="BAR/IMD domain-like"/>
    <property type="match status" value="1"/>
</dbReference>
<feature type="region of interest" description="Disordered" evidence="2">
    <location>
        <begin position="579"/>
        <end position="706"/>
    </location>
</feature>
<evidence type="ECO:0000256" key="1">
    <source>
        <dbReference type="SAM" id="Coils"/>
    </source>
</evidence>
<evidence type="ECO:0000313" key="5">
    <source>
        <dbReference type="Proteomes" id="UP000085678"/>
    </source>
</evidence>
<dbReference type="GO" id="GO:0009898">
    <property type="term" value="C:cytoplasmic side of plasma membrane"/>
    <property type="evidence" value="ECO:0007669"/>
    <property type="project" value="TreeGrafter"/>
</dbReference>
<accession>A0A2R2MT41</accession>
<feature type="domain" description="WH2" evidence="3">
    <location>
        <begin position="845"/>
        <end position="862"/>
    </location>
</feature>
<gene>
    <name evidence="6" type="primary">LOC106152420</name>
</gene>
<feature type="region of interest" description="Disordered" evidence="2">
    <location>
        <begin position="191"/>
        <end position="395"/>
    </location>
</feature>
<dbReference type="GO" id="GO:0003779">
    <property type="term" value="F:actin binding"/>
    <property type="evidence" value="ECO:0007669"/>
    <property type="project" value="InterPro"/>
</dbReference>
<dbReference type="RefSeq" id="XP_023933421.1">
    <property type="nucleotide sequence ID" value="XM_024077653.1"/>
</dbReference>
<dbReference type="Pfam" id="PF08397">
    <property type="entry name" value="IMD"/>
    <property type="match status" value="1"/>
</dbReference>
<dbReference type="PANTHER" id="PTHR15708">
    <property type="entry name" value="ACTIN BUNDLING/MISSING IN METASTASIS-RELATED"/>
    <property type="match status" value="1"/>
</dbReference>
<dbReference type="STRING" id="7574.A0A2R2MT41"/>
<dbReference type="PROSITE" id="PS51338">
    <property type="entry name" value="IMD"/>
    <property type="match status" value="1"/>
</dbReference>
<feature type="compositionally biased region" description="Low complexity" evidence="2">
    <location>
        <begin position="684"/>
        <end position="698"/>
    </location>
</feature>
<dbReference type="GO" id="GO:0005543">
    <property type="term" value="F:phospholipid binding"/>
    <property type="evidence" value="ECO:0007669"/>
    <property type="project" value="TreeGrafter"/>
</dbReference>
<evidence type="ECO:0000313" key="6">
    <source>
        <dbReference type="RefSeq" id="XP_023933421.1"/>
    </source>
</evidence>
<feature type="compositionally biased region" description="Pro residues" evidence="2">
    <location>
        <begin position="424"/>
        <end position="434"/>
    </location>
</feature>
<reference evidence="6" key="1">
    <citation type="submission" date="2025-08" db="UniProtKB">
        <authorList>
            <consortium name="RefSeq"/>
        </authorList>
    </citation>
    <scope>IDENTIFICATION</scope>
    <source>
        <tissue evidence="6">Gonads</tissue>
    </source>
</reference>
<dbReference type="InterPro" id="IPR013606">
    <property type="entry name" value="I-BAR_dom"/>
</dbReference>
<dbReference type="InterPro" id="IPR027267">
    <property type="entry name" value="AH/BAR_dom_sf"/>
</dbReference>
<feature type="region of interest" description="Disordered" evidence="2">
    <location>
        <begin position="417"/>
        <end position="449"/>
    </location>
</feature>
<dbReference type="KEGG" id="lak:106152420"/>
<keyword evidence="1" id="KW-0175">Coiled coil</keyword>
<feature type="domain" description="IMD" evidence="4">
    <location>
        <begin position="1"/>
        <end position="186"/>
    </location>
</feature>
<feature type="region of interest" description="Disordered" evidence="2">
    <location>
        <begin position="780"/>
        <end position="845"/>
    </location>
</feature>
<dbReference type="Pfam" id="PF02205">
    <property type="entry name" value="WH2"/>
    <property type="match status" value="1"/>
</dbReference>
<dbReference type="GO" id="GO:0030031">
    <property type="term" value="P:cell projection assembly"/>
    <property type="evidence" value="ECO:0007669"/>
    <property type="project" value="TreeGrafter"/>
</dbReference>
<dbReference type="CDD" id="cd22060">
    <property type="entry name" value="WH2_MTSS1"/>
    <property type="match status" value="1"/>
</dbReference>